<dbReference type="GO" id="GO:0046872">
    <property type="term" value="F:metal ion binding"/>
    <property type="evidence" value="ECO:0007669"/>
    <property type="project" value="InterPro"/>
</dbReference>
<dbReference type="Pfam" id="PF02844">
    <property type="entry name" value="GARS_N"/>
    <property type="match status" value="1"/>
</dbReference>
<dbReference type="InterPro" id="IPR011054">
    <property type="entry name" value="Rudment_hybrid_motif"/>
</dbReference>
<dbReference type="GO" id="GO:0005524">
    <property type="term" value="F:ATP binding"/>
    <property type="evidence" value="ECO:0007669"/>
    <property type="project" value="UniProtKB-UniRule"/>
</dbReference>
<accession>A0AAD5QSZ7</accession>
<keyword evidence="4 10" id="KW-0547">Nucleotide-binding</keyword>
<comment type="caution">
    <text evidence="12">The sequence shown here is derived from an EMBL/GenBank/DDBJ whole genome shotgun (WGS) entry which is preliminary data.</text>
</comment>
<evidence type="ECO:0000256" key="7">
    <source>
        <dbReference type="ARBA" id="ARBA00038345"/>
    </source>
</evidence>
<evidence type="ECO:0000256" key="2">
    <source>
        <dbReference type="ARBA" id="ARBA00013255"/>
    </source>
</evidence>
<dbReference type="InterPro" id="IPR037123">
    <property type="entry name" value="PRibGlycinamide_synth_C_sf"/>
</dbReference>
<dbReference type="AlphaFoldDB" id="A0AAD5QSZ7"/>
<dbReference type="PROSITE" id="PS50975">
    <property type="entry name" value="ATP_GRASP"/>
    <property type="match status" value="1"/>
</dbReference>
<comment type="similarity">
    <text evidence="7">Belongs to the GARS family.</text>
</comment>
<evidence type="ECO:0000313" key="13">
    <source>
        <dbReference type="Proteomes" id="UP001196413"/>
    </source>
</evidence>
<evidence type="ECO:0000256" key="4">
    <source>
        <dbReference type="ARBA" id="ARBA00022741"/>
    </source>
</evidence>
<evidence type="ECO:0000256" key="6">
    <source>
        <dbReference type="ARBA" id="ARBA00022840"/>
    </source>
</evidence>
<keyword evidence="5" id="KW-0658">Purine biosynthesis</keyword>
<dbReference type="EMBL" id="JAHQIW010003907">
    <property type="protein sequence ID" value="KAJ1360549.1"/>
    <property type="molecule type" value="Genomic_DNA"/>
</dbReference>
<dbReference type="InterPro" id="IPR020560">
    <property type="entry name" value="PRibGlycinamide_synth_C-dom"/>
</dbReference>
<dbReference type="Gene3D" id="3.90.600.10">
    <property type="entry name" value="Phosphoribosylglycinamide synthetase, C-terminal domain"/>
    <property type="match status" value="1"/>
</dbReference>
<dbReference type="Proteomes" id="UP001196413">
    <property type="component" value="Unassembled WGS sequence"/>
</dbReference>
<dbReference type="PROSITE" id="PS00184">
    <property type="entry name" value="GARS"/>
    <property type="match status" value="1"/>
</dbReference>
<dbReference type="InterPro" id="IPR011761">
    <property type="entry name" value="ATP-grasp"/>
</dbReference>
<dbReference type="InterPro" id="IPR020559">
    <property type="entry name" value="PRibGlycinamide_synth_CS"/>
</dbReference>
<dbReference type="GO" id="GO:0006164">
    <property type="term" value="P:purine nucleotide biosynthetic process"/>
    <property type="evidence" value="ECO:0007669"/>
    <property type="project" value="UniProtKB-KW"/>
</dbReference>
<dbReference type="InterPro" id="IPR020562">
    <property type="entry name" value="PRibGlycinamide_synth_N"/>
</dbReference>
<comment type="pathway">
    <text evidence="1">Purine metabolism; IMP biosynthesis via de novo pathway; N(1)-(5-phospho-D-ribosyl)glycinamide from 5-phospho-alpha-D-ribose 1-diphosphate: step 2/2.</text>
</comment>
<evidence type="ECO:0000256" key="3">
    <source>
        <dbReference type="ARBA" id="ARBA00022598"/>
    </source>
</evidence>
<dbReference type="Gene3D" id="3.30.470.20">
    <property type="entry name" value="ATP-grasp fold, B domain"/>
    <property type="match status" value="1"/>
</dbReference>
<dbReference type="EC" id="6.3.4.13" evidence="2"/>
<dbReference type="GO" id="GO:0009113">
    <property type="term" value="P:purine nucleobase biosynthetic process"/>
    <property type="evidence" value="ECO:0007669"/>
    <property type="project" value="InterPro"/>
</dbReference>
<organism evidence="12 13">
    <name type="scientific">Parelaphostrongylus tenuis</name>
    <name type="common">Meningeal worm</name>
    <dbReference type="NCBI Taxonomy" id="148309"/>
    <lineage>
        <taxon>Eukaryota</taxon>
        <taxon>Metazoa</taxon>
        <taxon>Ecdysozoa</taxon>
        <taxon>Nematoda</taxon>
        <taxon>Chromadorea</taxon>
        <taxon>Rhabditida</taxon>
        <taxon>Rhabditina</taxon>
        <taxon>Rhabditomorpha</taxon>
        <taxon>Strongyloidea</taxon>
        <taxon>Metastrongylidae</taxon>
        <taxon>Parelaphostrongylus</taxon>
    </lineage>
</organism>
<dbReference type="HAMAP" id="MF_00138">
    <property type="entry name" value="GARS"/>
    <property type="match status" value="1"/>
</dbReference>
<name>A0AAD5QSZ7_PARTN</name>
<feature type="domain" description="ATP-grasp" evidence="11">
    <location>
        <begin position="102"/>
        <end position="306"/>
    </location>
</feature>
<reference evidence="12" key="1">
    <citation type="submission" date="2021-06" db="EMBL/GenBank/DDBJ databases">
        <title>Parelaphostrongylus tenuis whole genome reference sequence.</title>
        <authorList>
            <person name="Garwood T.J."/>
            <person name="Larsen P.A."/>
            <person name="Fountain-Jones N.M."/>
            <person name="Garbe J.R."/>
            <person name="Macchietto M.G."/>
            <person name="Kania S.A."/>
            <person name="Gerhold R.W."/>
            <person name="Richards J.E."/>
            <person name="Wolf T.M."/>
        </authorList>
    </citation>
    <scope>NUCLEOTIDE SEQUENCE</scope>
    <source>
        <strain evidence="12">MNPRO001-30</strain>
        <tissue evidence="12">Meninges</tissue>
    </source>
</reference>
<evidence type="ECO:0000256" key="8">
    <source>
        <dbReference type="ARBA" id="ARBA00042242"/>
    </source>
</evidence>
<dbReference type="InterPro" id="IPR016185">
    <property type="entry name" value="PreATP-grasp_dom_sf"/>
</dbReference>
<dbReference type="NCBIfam" id="TIGR00877">
    <property type="entry name" value="purD"/>
    <property type="match status" value="1"/>
</dbReference>
<evidence type="ECO:0000256" key="9">
    <source>
        <dbReference type="ARBA" id="ARBA00042864"/>
    </source>
</evidence>
<evidence type="ECO:0000256" key="1">
    <source>
        <dbReference type="ARBA" id="ARBA00005174"/>
    </source>
</evidence>
<dbReference type="SMART" id="SM01209">
    <property type="entry name" value="GARS_A"/>
    <property type="match status" value="1"/>
</dbReference>
<sequence length="425" mass="46399">MRSVLVIGSGGREHALAWYLAKLDVKVWIAPGNGANFPKPDIDIANADDVVAFCYREHISLILVGPEAPLADGFVDRIDGRVAVFGPTQRGALLEASKVFSKTFMWKYKLPTAKFAQFDDIDSARAFIEKCSWNGIVIKADGLAAGKGVVVAEDKRTAILAAEEFLAGKFGANSSRILIEERLYGQEVSALCFTDGAAIARMPLIRDHKRLCENDLGPNTGGMGVVGPVMVSESVSKQIDLLLNDTIASLRQEGIIYKGVVYAGLMITSSGPKILEYNCRLGDPETEIIMRLLKSDLYSICMSCTNGTLSEQLPIEWDNRHACGIVIATDKYPHESDKGTPIEFGETSEDIVIFHAGTTRSADGKVLTNGGRILCVTSMAASAAEARAKAVQACESVRFAGKFFRRDIGVDRYAYMKWNWLRLRD</sequence>
<dbReference type="SUPFAM" id="SSF56059">
    <property type="entry name" value="Glutathione synthetase ATP-binding domain-like"/>
    <property type="match status" value="1"/>
</dbReference>
<evidence type="ECO:0000256" key="5">
    <source>
        <dbReference type="ARBA" id="ARBA00022755"/>
    </source>
</evidence>
<dbReference type="PANTHER" id="PTHR43472:SF1">
    <property type="entry name" value="PHOSPHORIBOSYLAMINE--GLYCINE LIGASE, CHLOROPLASTIC"/>
    <property type="match status" value="1"/>
</dbReference>
<evidence type="ECO:0000256" key="10">
    <source>
        <dbReference type="PROSITE-ProRule" id="PRU00409"/>
    </source>
</evidence>
<dbReference type="SMART" id="SM01210">
    <property type="entry name" value="GARS_C"/>
    <property type="match status" value="1"/>
</dbReference>
<dbReference type="Pfam" id="PF02843">
    <property type="entry name" value="GARS_C"/>
    <property type="match status" value="1"/>
</dbReference>
<keyword evidence="13" id="KW-1185">Reference proteome</keyword>
<gene>
    <name evidence="12" type="ORF">KIN20_019550</name>
</gene>
<dbReference type="Gene3D" id="3.40.50.20">
    <property type="match status" value="1"/>
</dbReference>
<keyword evidence="6 10" id="KW-0067">ATP-binding</keyword>
<dbReference type="SUPFAM" id="SSF52440">
    <property type="entry name" value="PreATP-grasp domain"/>
    <property type="match status" value="1"/>
</dbReference>
<dbReference type="InterPro" id="IPR020561">
    <property type="entry name" value="PRibGlycinamid_synth_ATP-grasp"/>
</dbReference>
<dbReference type="SUPFAM" id="SSF51246">
    <property type="entry name" value="Rudiment single hybrid motif"/>
    <property type="match status" value="1"/>
</dbReference>
<dbReference type="PANTHER" id="PTHR43472">
    <property type="entry name" value="PHOSPHORIBOSYLAMINE--GLYCINE LIGASE"/>
    <property type="match status" value="1"/>
</dbReference>
<dbReference type="GO" id="GO:0004637">
    <property type="term" value="F:phosphoribosylamine-glycine ligase activity"/>
    <property type="evidence" value="ECO:0007669"/>
    <property type="project" value="UniProtKB-EC"/>
</dbReference>
<keyword evidence="3" id="KW-0436">Ligase</keyword>
<dbReference type="Pfam" id="PF01071">
    <property type="entry name" value="GARS_A"/>
    <property type="match status" value="1"/>
</dbReference>
<evidence type="ECO:0000259" key="11">
    <source>
        <dbReference type="PROSITE" id="PS50975"/>
    </source>
</evidence>
<evidence type="ECO:0000313" key="12">
    <source>
        <dbReference type="EMBL" id="KAJ1360549.1"/>
    </source>
</evidence>
<dbReference type="InterPro" id="IPR013815">
    <property type="entry name" value="ATP_grasp_subdomain_1"/>
</dbReference>
<protein>
    <recommendedName>
        <fullName evidence="2">phosphoribosylamine--glycine ligase</fullName>
        <ecNumber evidence="2">6.3.4.13</ecNumber>
    </recommendedName>
    <alternativeName>
        <fullName evidence="8">Glycinamide ribonucleotide synthetase</fullName>
    </alternativeName>
    <alternativeName>
        <fullName evidence="9">Phosphoribosylglycinamide synthetase</fullName>
    </alternativeName>
</protein>
<dbReference type="InterPro" id="IPR000115">
    <property type="entry name" value="PRibGlycinamide_synth"/>
</dbReference>
<proteinExistence type="inferred from homology"/>
<dbReference type="Gene3D" id="3.30.1490.20">
    <property type="entry name" value="ATP-grasp fold, A domain"/>
    <property type="match status" value="1"/>
</dbReference>